<keyword evidence="4 7" id="KW-1133">Transmembrane helix</keyword>
<protein>
    <recommendedName>
        <fullName evidence="8">Peptidase S54 rhomboid domain-containing protein</fullName>
    </recommendedName>
</protein>
<comment type="caution">
    <text evidence="9">The sequence shown here is derived from an EMBL/GenBank/DDBJ whole genome shotgun (WGS) entry which is preliminary data.</text>
</comment>
<evidence type="ECO:0000256" key="5">
    <source>
        <dbReference type="ARBA" id="ARBA00023136"/>
    </source>
</evidence>
<feature type="transmembrane region" description="Helical" evidence="7">
    <location>
        <begin position="334"/>
        <end position="352"/>
    </location>
</feature>
<dbReference type="EMBL" id="JAPWTJ010001093">
    <property type="protein sequence ID" value="KAJ8973856.1"/>
    <property type="molecule type" value="Genomic_DNA"/>
</dbReference>
<proteinExistence type="inferred from homology"/>
<evidence type="ECO:0000259" key="8">
    <source>
        <dbReference type="Pfam" id="PF01694"/>
    </source>
</evidence>
<evidence type="ECO:0000256" key="4">
    <source>
        <dbReference type="ARBA" id="ARBA00022989"/>
    </source>
</evidence>
<evidence type="ECO:0000256" key="7">
    <source>
        <dbReference type="SAM" id="Phobius"/>
    </source>
</evidence>
<gene>
    <name evidence="9" type="ORF">NQ317_000184</name>
</gene>
<feature type="region of interest" description="Disordered" evidence="6">
    <location>
        <begin position="68"/>
        <end position="96"/>
    </location>
</feature>
<feature type="transmembrane region" description="Helical" evidence="7">
    <location>
        <begin position="306"/>
        <end position="327"/>
    </location>
</feature>
<reference evidence="9" key="1">
    <citation type="journal article" date="2023" name="Insect Mol. Biol.">
        <title>Genome sequencing provides insights into the evolution of gene families encoding plant cell wall-degrading enzymes in longhorned beetles.</title>
        <authorList>
            <person name="Shin N.R."/>
            <person name="Okamura Y."/>
            <person name="Kirsch R."/>
            <person name="Pauchet Y."/>
        </authorList>
    </citation>
    <scope>NUCLEOTIDE SEQUENCE</scope>
    <source>
        <strain evidence="9">MMC_N1</strain>
    </source>
</reference>
<feature type="transmembrane region" description="Helical" evidence="7">
    <location>
        <begin position="206"/>
        <end position="226"/>
    </location>
</feature>
<evidence type="ECO:0000313" key="9">
    <source>
        <dbReference type="EMBL" id="KAJ8973856.1"/>
    </source>
</evidence>
<organism evidence="9 10">
    <name type="scientific">Molorchus minor</name>
    <dbReference type="NCBI Taxonomy" id="1323400"/>
    <lineage>
        <taxon>Eukaryota</taxon>
        <taxon>Metazoa</taxon>
        <taxon>Ecdysozoa</taxon>
        <taxon>Arthropoda</taxon>
        <taxon>Hexapoda</taxon>
        <taxon>Insecta</taxon>
        <taxon>Pterygota</taxon>
        <taxon>Neoptera</taxon>
        <taxon>Endopterygota</taxon>
        <taxon>Coleoptera</taxon>
        <taxon>Polyphaga</taxon>
        <taxon>Cucujiformia</taxon>
        <taxon>Chrysomeloidea</taxon>
        <taxon>Cerambycidae</taxon>
        <taxon>Lamiinae</taxon>
        <taxon>Monochamini</taxon>
        <taxon>Molorchus</taxon>
    </lineage>
</organism>
<feature type="transmembrane region" description="Helical" evidence="7">
    <location>
        <begin position="282"/>
        <end position="300"/>
    </location>
</feature>
<comment type="similarity">
    <text evidence="2">Belongs to the peptidase S54 family.</text>
</comment>
<evidence type="ECO:0000256" key="6">
    <source>
        <dbReference type="SAM" id="MobiDB-lite"/>
    </source>
</evidence>
<dbReference type="Gene3D" id="1.20.1540.10">
    <property type="entry name" value="Rhomboid-like"/>
    <property type="match status" value="1"/>
</dbReference>
<feature type="transmembrane region" description="Helical" evidence="7">
    <location>
        <begin position="258"/>
        <end position="275"/>
    </location>
</feature>
<feature type="transmembrane region" description="Helical" evidence="7">
    <location>
        <begin position="364"/>
        <end position="385"/>
    </location>
</feature>
<keyword evidence="10" id="KW-1185">Reference proteome</keyword>
<name>A0ABQ9J7A7_9CUCU</name>
<feature type="transmembrane region" description="Helical" evidence="7">
    <location>
        <begin position="401"/>
        <end position="422"/>
    </location>
</feature>
<dbReference type="PANTHER" id="PTHR45840">
    <property type="entry name" value="RHOMBOID-RELATED PROTEIN"/>
    <property type="match status" value="1"/>
</dbReference>
<keyword evidence="3 7" id="KW-0812">Transmembrane</keyword>
<accession>A0ABQ9J7A7</accession>
<sequence>MTVLFRTGSKLSIKVVSFELTVDEIQIIHKKNDMRASGNAPELFASIFRPHTTRKCILSSHAAEKPCDDEMRSSASANTQWKANGTGENRESVRPPVERVEVTAAALPSHNHTTVGMSLTFIISTMQNEPQNELFLHDLDFIEYVGSSDRQSGKGRRALARLTGVIMGTQGDGYPPSPATTPGSVLGEDKFLVPFYATPKKKWYDIGNVPCAIVIVSVLQIVFHVFSTTGLTKALRFEPGKCNEIWRFVTYMLVHDDWYHLVLNVVIQCIFALPLERRQGHLRVLVLYLLGGVNGVLGASCVHPDLVIGASAGVYALLISNIADIVLNYGTVKYKIYAAVSIGILVLFDIIYDVVHVYSKKEPLISWEAHFVGGVAGLLLGLVLYKSNDEKSSKRSKINRSLFWTGLILYFAMVISFMILMVQIKRCTPVDNIHVRYVYFC</sequence>
<evidence type="ECO:0000313" key="10">
    <source>
        <dbReference type="Proteomes" id="UP001162164"/>
    </source>
</evidence>
<dbReference type="InterPro" id="IPR051739">
    <property type="entry name" value="Rhomboid_IM_Serine_Proteases"/>
</dbReference>
<dbReference type="PANTHER" id="PTHR45840:SF10">
    <property type="entry name" value="RHOMBOID PROTEASE"/>
    <property type="match status" value="1"/>
</dbReference>
<dbReference type="Proteomes" id="UP001162164">
    <property type="component" value="Unassembled WGS sequence"/>
</dbReference>
<dbReference type="SUPFAM" id="SSF144091">
    <property type="entry name" value="Rhomboid-like"/>
    <property type="match status" value="1"/>
</dbReference>
<evidence type="ECO:0000256" key="1">
    <source>
        <dbReference type="ARBA" id="ARBA00004141"/>
    </source>
</evidence>
<evidence type="ECO:0000256" key="2">
    <source>
        <dbReference type="ARBA" id="ARBA00009045"/>
    </source>
</evidence>
<dbReference type="Pfam" id="PF01694">
    <property type="entry name" value="Rhomboid"/>
    <property type="match status" value="1"/>
</dbReference>
<dbReference type="InterPro" id="IPR035952">
    <property type="entry name" value="Rhomboid-like_sf"/>
</dbReference>
<dbReference type="InterPro" id="IPR022764">
    <property type="entry name" value="Peptidase_S54_rhomboid_dom"/>
</dbReference>
<evidence type="ECO:0000256" key="3">
    <source>
        <dbReference type="ARBA" id="ARBA00022692"/>
    </source>
</evidence>
<keyword evidence="5 7" id="KW-0472">Membrane</keyword>
<comment type="subcellular location">
    <subcellularLocation>
        <location evidence="1">Membrane</location>
        <topology evidence="1">Multi-pass membrane protein</topology>
    </subcellularLocation>
</comment>
<feature type="domain" description="Peptidase S54 rhomboid" evidence="8">
    <location>
        <begin position="243"/>
        <end position="386"/>
    </location>
</feature>
<feature type="compositionally biased region" description="Polar residues" evidence="6">
    <location>
        <begin position="73"/>
        <end position="87"/>
    </location>
</feature>